<proteinExistence type="predicted"/>
<dbReference type="OrthoDB" id="6572340at2"/>
<reference evidence="1 2" key="1">
    <citation type="submission" date="2016-10" db="EMBL/GenBank/DDBJ databases">
        <authorList>
            <person name="de Groot N.N."/>
        </authorList>
    </citation>
    <scope>NUCLEOTIDE SEQUENCE [LARGE SCALE GENOMIC DNA]</scope>
    <source>
        <strain evidence="1 2">CGMCC 1.10228</strain>
    </source>
</reference>
<dbReference type="Pfam" id="PF15953">
    <property type="entry name" value="PDU_like"/>
    <property type="match status" value="1"/>
</dbReference>
<dbReference type="InterPro" id="IPR030992">
    <property type="entry name" value="PduM"/>
</dbReference>
<accession>A0A1G8GKY4</accession>
<dbReference type="GO" id="GO:0005198">
    <property type="term" value="F:structural molecule activity"/>
    <property type="evidence" value="ECO:0007669"/>
    <property type="project" value="InterPro"/>
</dbReference>
<protein>
    <submittedName>
        <fullName evidence="1">Microcompartment protein PduM</fullName>
    </submittedName>
</protein>
<dbReference type="Proteomes" id="UP000198854">
    <property type="component" value="Unassembled WGS sequence"/>
</dbReference>
<organism evidence="1 2">
    <name type="scientific">Vibrio xiamenensis</name>
    <dbReference type="NCBI Taxonomy" id="861298"/>
    <lineage>
        <taxon>Bacteria</taxon>
        <taxon>Pseudomonadati</taxon>
        <taxon>Pseudomonadota</taxon>
        <taxon>Gammaproteobacteria</taxon>
        <taxon>Vibrionales</taxon>
        <taxon>Vibrionaceae</taxon>
        <taxon>Vibrio</taxon>
    </lineage>
</organism>
<gene>
    <name evidence="1" type="ORF">SAMN04488136_13846</name>
</gene>
<dbReference type="EMBL" id="FNDD01000038">
    <property type="protein sequence ID" value="SDH95049.1"/>
    <property type="molecule type" value="Genomic_DNA"/>
</dbReference>
<name>A0A1G8GKY4_9VIBR</name>
<keyword evidence="2" id="KW-1185">Reference proteome</keyword>
<evidence type="ECO:0000313" key="2">
    <source>
        <dbReference type="Proteomes" id="UP000198854"/>
    </source>
</evidence>
<dbReference type="STRING" id="861298.SAMN04488136_13846"/>
<evidence type="ECO:0000313" key="1">
    <source>
        <dbReference type="EMBL" id="SDH95049.1"/>
    </source>
</evidence>
<dbReference type="NCBIfam" id="TIGR04493">
    <property type="entry name" value="microcomp_PduM"/>
    <property type="match status" value="1"/>
</dbReference>
<dbReference type="AlphaFoldDB" id="A0A1G8GKY4"/>
<dbReference type="RefSeq" id="WP_093279115.1">
    <property type="nucleotide sequence ID" value="NZ_FNDD01000038.1"/>
</dbReference>
<sequence>MNQATAPIEPIVDRIVALLIERQQAVYHLPACALDKPLPLSIAARHQHIVIDDVGLDLVCELARCDGQSARALHLFALIQLGLDVHLSVATTLCLALPVKALQHLPFHWQSECGEALHLYAQSVLAYRDISQVEHGIAVVARGTIITLMAKETFIARHIPWVYAENRLCN</sequence>